<dbReference type="Proteomes" id="UP000255108">
    <property type="component" value="Unassembled WGS sequence"/>
</dbReference>
<keyword evidence="2" id="KW-0472">Membrane</keyword>
<accession>A0A377Q5J1</accession>
<name>A0A377Q5J1_9NEIS</name>
<protein>
    <submittedName>
        <fullName evidence="4">Pilin accessory protein (PilO)</fullName>
    </submittedName>
</protein>
<dbReference type="AlphaFoldDB" id="A0A377Q5J1"/>
<dbReference type="EMBL" id="SMBT01000009">
    <property type="protein sequence ID" value="TCU84626.1"/>
    <property type="molecule type" value="Genomic_DNA"/>
</dbReference>
<gene>
    <name evidence="4" type="ORF">EV682_109151</name>
    <name evidence="3" type="ORF">NCTC11159_01150</name>
</gene>
<keyword evidence="6" id="KW-1185">Reference proteome</keyword>
<evidence type="ECO:0000256" key="1">
    <source>
        <dbReference type="SAM" id="MobiDB-lite"/>
    </source>
</evidence>
<feature type="region of interest" description="Disordered" evidence="1">
    <location>
        <begin position="498"/>
        <end position="523"/>
    </location>
</feature>
<reference evidence="3 5" key="1">
    <citation type="submission" date="2018-06" db="EMBL/GenBank/DDBJ databases">
        <authorList>
            <consortium name="Pathogen Informatics"/>
            <person name="Doyle S."/>
        </authorList>
    </citation>
    <scope>NUCLEOTIDE SEQUENCE [LARGE SCALE GENOMIC DNA]</scope>
    <source>
        <strain evidence="3 5">NCTC11159</strain>
    </source>
</reference>
<feature type="transmembrane region" description="Helical" evidence="2">
    <location>
        <begin position="180"/>
        <end position="204"/>
    </location>
</feature>
<keyword evidence="2" id="KW-1133">Transmembrane helix</keyword>
<dbReference type="EMBL" id="UGHR01000001">
    <property type="protein sequence ID" value="STQ90092.1"/>
    <property type="molecule type" value="Genomic_DNA"/>
</dbReference>
<evidence type="ECO:0000313" key="6">
    <source>
        <dbReference type="Proteomes" id="UP000295794"/>
    </source>
</evidence>
<evidence type="ECO:0000313" key="3">
    <source>
        <dbReference type="EMBL" id="STQ90092.1"/>
    </source>
</evidence>
<evidence type="ECO:0000313" key="5">
    <source>
        <dbReference type="Proteomes" id="UP000255108"/>
    </source>
</evidence>
<keyword evidence="2" id="KW-0812">Transmembrane</keyword>
<sequence length="543" mass="58199">MASIVEYQGSNLAIGLVWLPLDIDPAKSKKQRKEQLSSTNSLFCAEIKTPFPMLGFAGGRKKKSDLAIKSCFAGALWLTELAQGRDAIIVLPLAEDQLWVCATAQGVPVEGSDFVYSAASIDKAHAFIAELHAKFPTATLFSAGGMIYELTSVYGVEVVDVHPLASPSSFSLMKRLGKPAYFNALLSIIGVSLVCGAGFGYYLYEKEVEEQERIQAEIAAAAAKKAAAKLPTAEELYTVSFVNQFNAKRFITAKDFNELVTSLASHLPEQNNGWLPNDLKCSNFGCTARYERQVYSRPFGAIEDATATVNDLDYADVAMNFTHPNAAILPINLSPDQLLHFFEANRNETLRALQGAKDNGCSASIQLNQPVWPDVATPRPASAVVGAASPSASKIKVASHAWTIQCPAYLKDSLFRFPKNLFATAIDWELKDAKEAKFAAKGFWFEASGEITSKKLSALTPATASAVTTQSLAMMQTLPPQQPVTQAASNAAAALLPAKNTASSSSAPQKPAPSASLITTQKPVAKVTPADELLNSLTPPKGK</sequence>
<organism evidence="3 5">
    <name type="scientific">Iodobacter fluviatilis</name>
    <dbReference type="NCBI Taxonomy" id="537"/>
    <lineage>
        <taxon>Bacteria</taxon>
        <taxon>Pseudomonadati</taxon>
        <taxon>Pseudomonadota</taxon>
        <taxon>Betaproteobacteria</taxon>
        <taxon>Neisseriales</taxon>
        <taxon>Chitinibacteraceae</taxon>
        <taxon>Iodobacter</taxon>
    </lineage>
</organism>
<proteinExistence type="predicted"/>
<reference evidence="4 6" key="2">
    <citation type="submission" date="2019-03" db="EMBL/GenBank/DDBJ databases">
        <title>Genomic Encyclopedia of Type Strains, Phase IV (KMG-IV): sequencing the most valuable type-strain genomes for metagenomic binning, comparative biology and taxonomic classification.</title>
        <authorList>
            <person name="Goeker M."/>
        </authorList>
    </citation>
    <scope>NUCLEOTIDE SEQUENCE [LARGE SCALE GENOMIC DNA]</scope>
    <source>
        <strain evidence="4 6">DSM 3764</strain>
    </source>
</reference>
<dbReference type="RefSeq" id="WP_115226470.1">
    <property type="nucleotide sequence ID" value="NZ_CAWOLO010000009.1"/>
</dbReference>
<dbReference type="Proteomes" id="UP000295794">
    <property type="component" value="Unassembled WGS sequence"/>
</dbReference>
<feature type="compositionally biased region" description="Low complexity" evidence="1">
    <location>
        <begin position="498"/>
        <end position="516"/>
    </location>
</feature>
<evidence type="ECO:0000256" key="2">
    <source>
        <dbReference type="SAM" id="Phobius"/>
    </source>
</evidence>
<evidence type="ECO:0000313" key="4">
    <source>
        <dbReference type="EMBL" id="TCU84626.1"/>
    </source>
</evidence>